<accession>A0A2T3QQF4</accession>
<dbReference type="GO" id="GO:0009424">
    <property type="term" value="C:bacterial-type flagellum hook"/>
    <property type="evidence" value="ECO:0007669"/>
    <property type="project" value="InterPro"/>
</dbReference>
<feature type="domain" description="Flagellar basal-body/hook protein C-terminal" evidence="8">
    <location>
        <begin position="622"/>
        <end position="659"/>
    </location>
</feature>
<evidence type="ECO:0000256" key="3">
    <source>
        <dbReference type="ARBA" id="ARBA00009677"/>
    </source>
</evidence>
<name>A0A2T3QQF4_PHODM</name>
<dbReference type="Pfam" id="PF06429">
    <property type="entry name" value="Flg_bbr_C"/>
    <property type="match status" value="1"/>
</dbReference>
<dbReference type="PRINTS" id="PR01005">
    <property type="entry name" value="FLGHOOKAP1"/>
</dbReference>
<dbReference type="SUPFAM" id="SSF64518">
    <property type="entry name" value="Phase 1 flagellin"/>
    <property type="match status" value="1"/>
</dbReference>
<dbReference type="Proteomes" id="UP000251647">
    <property type="component" value="Unassembled WGS sequence"/>
</dbReference>
<keyword evidence="10" id="KW-0282">Flagellum</keyword>
<dbReference type="InterPro" id="IPR053927">
    <property type="entry name" value="FlgK_helical"/>
</dbReference>
<dbReference type="InterPro" id="IPR010930">
    <property type="entry name" value="Flg_bb/hook_C_dom"/>
</dbReference>
<organism evidence="10 11">
    <name type="scientific">Photobacterium damselae</name>
    <dbReference type="NCBI Taxonomy" id="38293"/>
    <lineage>
        <taxon>Bacteria</taxon>
        <taxon>Pseudomonadati</taxon>
        <taxon>Pseudomonadota</taxon>
        <taxon>Gammaproteobacteria</taxon>
        <taxon>Vibrionales</taxon>
        <taxon>Vibrionaceae</taxon>
        <taxon>Photobacterium</taxon>
    </lineage>
</organism>
<keyword evidence="5" id="KW-0964">Secreted</keyword>
<reference evidence="10 11" key="1">
    <citation type="submission" date="2018-06" db="EMBL/GenBank/DDBJ databases">
        <authorList>
            <consortium name="Pathogen Informatics"/>
            <person name="Doyle S."/>
        </authorList>
    </citation>
    <scope>NUCLEOTIDE SEQUENCE [LARGE SCALE GENOMIC DNA]</scope>
    <source>
        <strain evidence="10 11">NCTC11647</strain>
    </source>
</reference>
<gene>
    <name evidence="10" type="primary">flgK</name>
    <name evidence="10" type="ORF">NCTC11647_00651</name>
</gene>
<dbReference type="Pfam" id="PF00460">
    <property type="entry name" value="Flg_bb_rod"/>
    <property type="match status" value="1"/>
</dbReference>
<evidence type="ECO:0000313" key="11">
    <source>
        <dbReference type="Proteomes" id="UP000251647"/>
    </source>
</evidence>
<keyword evidence="10" id="KW-0966">Cell projection</keyword>
<dbReference type="PANTHER" id="PTHR30033:SF1">
    <property type="entry name" value="FLAGELLAR HOOK-ASSOCIATED PROTEIN 1"/>
    <property type="match status" value="1"/>
</dbReference>
<dbReference type="Pfam" id="PF22638">
    <property type="entry name" value="FlgK_D1"/>
    <property type="match status" value="1"/>
</dbReference>
<evidence type="ECO:0000259" key="8">
    <source>
        <dbReference type="Pfam" id="PF06429"/>
    </source>
</evidence>
<evidence type="ECO:0000259" key="7">
    <source>
        <dbReference type="Pfam" id="PF00460"/>
    </source>
</evidence>
<dbReference type="PANTHER" id="PTHR30033">
    <property type="entry name" value="FLAGELLAR HOOK-ASSOCIATED PROTEIN 1"/>
    <property type="match status" value="1"/>
</dbReference>
<dbReference type="GO" id="GO:0044780">
    <property type="term" value="P:bacterial-type flagellum assembly"/>
    <property type="evidence" value="ECO:0007669"/>
    <property type="project" value="InterPro"/>
</dbReference>
<evidence type="ECO:0000256" key="5">
    <source>
        <dbReference type="ARBA" id="ARBA00022525"/>
    </source>
</evidence>
<evidence type="ECO:0000256" key="4">
    <source>
        <dbReference type="ARBA" id="ARBA00016244"/>
    </source>
</evidence>
<evidence type="ECO:0000256" key="6">
    <source>
        <dbReference type="ARBA" id="ARBA00023143"/>
    </source>
</evidence>
<feature type="domain" description="Flagellar hook-associated protein FlgK helical" evidence="9">
    <location>
        <begin position="95"/>
        <end position="325"/>
    </location>
</feature>
<dbReference type="GO" id="GO:0005576">
    <property type="term" value="C:extracellular region"/>
    <property type="evidence" value="ECO:0007669"/>
    <property type="project" value="UniProtKB-SubCell"/>
</dbReference>
<evidence type="ECO:0000313" key="10">
    <source>
        <dbReference type="EMBL" id="SPY27594.1"/>
    </source>
</evidence>
<dbReference type="NCBIfam" id="TIGR02492">
    <property type="entry name" value="flgK_ends"/>
    <property type="match status" value="1"/>
</dbReference>
<dbReference type="EMBL" id="UATL01000001">
    <property type="protein sequence ID" value="SPY27594.1"/>
    <property type="molecule type" value="Genomic_DNA"/>
</dbReference>
<evidence type="ECO:0000259" key="9">
    <source>
        <dbReference type="Pfam" id="PF22638"/>
    </source>
</evidence>
<dbReference type="InterPro" id="IPR001444">
    <property type="entry name" value="Flag_bb_rod_N"/>
</dbReference>
<protein>
    <recommendedName>
        <fullName evidence="4">Flagellar hook-associated protein 1</fullName>
    </recommendedName>
</protein>
<dbReference type="OrthoDB" id="9802553at2"/>
<feature type="domain" description="Flagellar basal body rod protein N-terminal" evidence="7">
    <location>
        <begin position="6"/>
        <end position="35"/>
    </location>
</feature>
<keyword evidence="6" id="KW-0975">Bacterial flagellum</keyword>
<keyword evidence="10" id="KW-0969">Cilium</keyword>
<comment type="subcellular location">
    <subcellularLocation>
        <location evidence="1">Bacterial flagellum</location>
    </subcellularLocation>
    <subcellularLocation>
        <location evidence="2">Secreted</location>
    </subcellularLocation>
</comment>
<sequence>MALDLMQIGMSGLRTSQKQLDVASHNISNVNTPGYSRQVVEQKADDAFYNGSNYYGTGAYIDNVSRAYDQFAARELTLSTTHLEEANVRQQNMMMLDDFTSKSAVNTVNSMNDFYNSVRSLSDHPNDLGARQTVLEQAKQTAQSFQTSHQTLTNMHQDVTDQIGVSLERINTLGQELAAVNTSLQEQAASGKSNDLFDKQRSLINELAKYTKVTVLADKGSLANTVIIGSGDTLVSGVTSAKLKLVNGKPDTQTQQIALVTGNSAKEIKSDGIGGSLGSLLDIRDNVIDKSLDEMGRMAIGFSKQINDLQQQGVDLNGEQGALLFSDVNSVSAMQQRAIKPLGSNAEIQVSIDDVNQLKTGDYQLDMNFDGTNYNYTVTDQDGKQTTISDTSQKQSLSVDGFSINIEKAFSTPTAGQSESILIRPVRDGAANMAVEMSDPKKLAGHSQLAVMPHQANQGSASVIKTVPQLSDALAGVYELKVNNSGNKISLINQATGQPMTLIDDKGSEVTELGYDSAKPQNLTVKTDAGDLSGLALQAGALAGDSFQLNLGRAQATGGNGNFLAMQQVQAQKSMNNGKSSVIDLFQKLSTDIGMAKKNADQTAEVTQLDFDAASERVSNLSGVNLDEEAANLMKFQQSYMASSRIMSVAKETFDTLMRAV</sequence>
<dbReference type="GO" id="GO:0005198">
    <property type="term" value="F:structural molecule activity"/>
    <property type="evidence" value="ECO:0007669"/>
    <property type="project" value="InterPro"/>
</dbReference>
<evidence type="ECO:0000256" key="1">
    <source>
        <dbReference type="ARBA" id="ARBA00004365"/>
    </source>
</evidence>
<dbReference type="AlphaFoldDB" id="A0A2T3QQF4"/>
<proteinExistence type="inferred from homology"/>
<comment type="similarity">
    <text evidence="3">Belongs to the flagella basal body rod proteins family.</text>
</comment>
<dbReference type="RefSeq" id="WP_005300477.1">
    <property type="nucleotide sequence ID" value="NZ_UATL01000001.1"/>
</dbReference>
<dbReference type="InterPro" id="IPR002371">
    <property type="entry name" value="FlgK"/>
</dbReference>
<evidence type="ECO:0000256" key="2">
    <source>
        <dbReference type="ARBA" id="ARBA00004613"/>
    </source>
</evidence>